<dbReference type="EC" id="3.4.21.53" evidence="2"/>
<dbReference type="InterPro" id="IPR008269">
    <property type="entry name" value="Lon_proteolytic"/>
</dbReference>
<dbReference type="PROSITE" id="PS51786">
    <property type="entry name" value="LON_PROTEOLYTIC"/>
    <property type="match status" value="1"/>
</dbReference>
<dbReference type="GO" id="GO:0006508">
    <property type="term" value="P:proteolysis"/>
    <property type="evidence" value="ECO:0007669"/>
    <property type="project" value="UniProtKB-KW"/>
</dbReference>
<dbReference type="InterPro" id="IPR046843">
    <property type="entry name" value="LonB_AAA-LID"/>
</dbReference>
<keyword evidence="5" id="KW-1185">Reference proteome</keyword>
<dbReference type="Pfam" id="PF20436">
    <property type="entry name" value="LonB_AAA-LID"/>
    <property type="match status" value="1"/>
</dbReference>
<comment type="caution">
    <text evidence="4">The sequence shown here is derived from an EMBL/GenBank/DDBJ whole genome shotgun (WGS) entry which is preliminary data.</text>
</comment>
<proteinExistence type="inferred from homology"/>
<dbReference type="InterPro" id="IPR027417">
    <property type="entry name" value="P-loop_NTPase"/>
</dbReference>
<dbReference type="EMBL" id="JBHLZN010000001">
    <property type="protein sequence ID" value="MFB9885682.1"/>
    <property type="molecule type" value="Genomic_DNA"/>
</dbReference>
<sequence>MASGPQYSSLTADQLTLTISEQDLPFSRTDELEALSGILGQDRAIQALEFGVAMRRPGYNIFVMGEPGTGRASYVRSYLKTEAKRQPTPSDWVYVNNFNDQRNPNAIELPAGQGKIFQEEIRQFIDSLLATFPSVFEGLGYQQQKNAIEREFNQAYEAAIEKVEKLASRQSIAMFREAGAITFAPIVEGKPLDDAEFAQLDEEDRDTINAIINELEHQLREELISLPQWRRETTEKLRALNRATIEEAVAPLLAPLREKYQDNEEVLDYFNHLGKDLVRTVIDELVDQETRDEPAKREALLSLYSPNLVVSRDATAGTPVVYEPHPTYQNLFGRIEYQHDQGALTTDYQQICAGALHAANGGYLILDADKVLSDYVWDALKRALKRRELKIESPYAELGLVSTITLTPETIPLQVKVVLIGSRDIYYALQSYDPDFSEMFRVLVDFEDYIERNHDTMMAMARLLRDRTDKESYLPLSRDGVARLITHSARLAEHQQHLTASIGEMFELLAESDYMARMQQATSISAEHVRRALRAKQERTGRVSEEVIKQILDGTVLLDTSGKAVGKINGLTVMSIGDSSFGTPARISVTAYPGSKGIVDIEREVDLGQSIHSKGVMILSGYLGNKYAQEHPLAVCAHIAMEQSYGYIDGDSASLAELCCLVSALLQEPLKQSLAITGSVNQHGEVQPIGGVNEKIEGFFQVCRARGLNGEQGVIIPDTNVCNLVLDEEVIEAVEAGQFHIYAVSSVDQALEILTGKTAGKPNKKGEYPKRSLNGRIIERLGELARISLDFGDTEEGE</sequence>
<evidence type="ECO:0000313" key="5">
    <source>
        <dbReference type="Proteomes" id="UP001589628"/>
    </source>
</evidence>
<feature type="domain" description="Lon proteolytic" evidence="3">
    <location>
        <begin position="562"/>
        <end position="757"/>
    </location>
</feature>
<dbReference type="GO" id="GO:0008233">
    <property type="term" value="F:peptidase activity"/>
    <property type="evidence" value="ECO:0007669"/>
    <property type="project" value="UniProtKB-KW"/>
</dbReference>
<dbReference type="PANTHER" id="PTHR10046">
    <property type="entry name" value="ATP DEPENDENT LON PROTEASE FAMILY MEMBER"/>
    <property type="match status" value="1"/>
</dbReference>
<dbReference type="InterPro" id="IPR027065">
    <property type="entry name" value="Lon_Prtase"/>
</dbReference>
<dbReference type="RefSeq" id="WP_035461643.1">
    <property type="nucleotide sequence ID" value="NZ_JBHLZN010000001.1"/>
</dbReference>
<dbReference type="SUPFAM" id="SSF52540">
    <property type="entry name" value="P-loop containing nucleoside triphosphate hydrolases"/>
    <property type="match status" value="1"/>
</dbReference>
<evidence type="ECO:0000259" key="3">
    <source>
        <dbReference type="PROSITE" id="PS51786"/>
    </source>
</evidence>
<feature type="active site" evidence="2">
    <location>
        <position position="695"/>
    </location>
</feature>
<keyword evidence="1 2" id="KW-0645">Protease</keyword>
<name>A0ABV5Z8S1_9GAMM</name>
<dbReference type="Pfam" id="PF20437">
    <property type="entry name" value="LonC_helical"/>
    <property type="match status" value="1"/>
</dbReference>
<evidence type="ECO:0000256" key="1">
    <source>
        <dbReference type="ARBA" id="ARBA00022670"/>
    </source>
</evidence>
<feature type="active site" evidence="2">
    <location>
        <position position="652"/>
    </location>
</feature>
<reference evidence="4 5" key="1">
    <citation type="submission" date="2024-09" db="EMBL/GenBank/DDBJ databases">
        <authorList>
            <person name="Sun Q."/>
            <person name="Mori K."/>
        </authorList>
    </citation>
    <scope>NUCLEOTIDE SEQUENCE [LARGE SCALE GENOMIC DNA]</scope>
    <source>
        <strain evidence="4 5">ATCC 51285</strain>
    </source>
</reference>
<dbReference type="Proteomes" id="UP001589628">
    <property type="component" value="Unassembled WGS sequence"/>
</dbReference>
<gene>
    <name evidence="4" type="ORF">ACFFLH_04580</name>
</gene>
<comment type="catalytic activity">
    <reaction evidence="2">
        <text>Hydrolysis of proteins in presence of ATP.</text>
        <dbReference type="EC" id="3.4.21.53"/>
    </reaction>
</comment>
<dbReference type="InterPro" id="IPR041699">
    <property type="entry name" value="AAA_32"/>
</dbReference>
<dbReference type="Gene3D" id="1.10.8.60">
    <property type="match status" value="1"/>
</dbReference>
<dbReference type="Gene3D" id="3.40.50.300">
    <property type="entry name" value="P-loop containing nucleotide triphosphate hydrolases"/>
    <property type="match status" value="2"/>
</dbReference>
<dbReference type="InterPro" id="IPR046844">
    <property type="entry name" value="Lon-like_helical"/>
</dbReference>
<evidence type="ECO:0000256" key="2">
    <source>
        <dbReference type="PROSITE-ProRule" id="PRU01122"/>
    </source>
</evidence>
<dbReference type="InterPro" id="IPR020568">
    <property type="entry name" value="Ribosomal_Su5_D2-typ_SF"/>
</dbReference>
<protein>
    <recommendedName>
        <fullName evidence="2">endopeptidase La</fullName>
        <ecNumber evidence="2">3.4.21.53</ecNumber>
    </recommendedName>
</protein>
<dbReference type="Gene3D" id="3.30.230.10">
    <property type="match status" value="1"/>
</dbReference>
<organism evidence="4 5">
    <name type="scientific">Balneatrix alpica</name>
    <dbReference type="NCBI Taxonomy" id="75684"/>
    <lineage>
        <taxon>Bacteria</taxon>
        <taxon>Pseudomonadati</taxon>
        <taxon>Pseudomonadota</taxon>
        <taxon>Gammaproteobacteria</taxon>
        <taxon>Oceanospirillales</taxon>
        <taxon>Balneatrichaceae</taxon>
        <taxon>Balneatrix</taxon>
    </lineage>
</organism>
<accession>A0ABV5Z8S1</accession>
<comment type="similarity">
    <text evidence="2">Belongs to the peptidase S16 family.</text>
</comment>
<dbReference type="PRINTS" id="PR00830">
    <property type="entry name" value="ENDOLAPTASE"/>
</dbReference>
<dbReference type="Pfam" id="PF05362">
    <property type="entry name" value="Lon_C"/>
    <property type="match status" value="1"/>
</dbReference>
<keyword evidence="2" id="KW-0378">Hydrolase</keyword>
<dbReference type="InterPro" id="IPR014721">
    <property type="entry name" value="Ribsml_uS5_D2-typ_fold_subgr"/>
</dbReference>
<keyword evidence="2" id="KW-0720">Serine protease</keyword>
<evidence type="ECO:0000313" key="4">
    <source>
        <dbReference type="EMBL" id="MFB9885682.1"/>
    </source>
</evidence>
<dbReference type="SUPFAM" id="SSF54211">
    <property type="entry name" value="Ribosomal protein S5 domain 2-like"/>
    <property type="match status" value="1"/>
</dbReference>
<dbReference type="Pfam" id="PF13654">
    <property type="entry name" value="AAA_32"/>
    <property type="match status" value="1"/>
</dbReference>